<dbReference type="CDD" id="cd01422">
    <property type="entry name" value="MGS"/>
    <property type="match status" value="1"/>
</dbReference>
<feature type="binding site" evidence="2">
    <location>
        <begin position="74"/>
        <end position="75"/>
    </location>
    <ligand>
        <name>substrate</name>
    </ligand>
</feature>
<dbReference type="OrthoDB" id="9787147at2"/>
<feature type="binding site" evidence="2">
    <location>
        <position position="17"/>
    </location>
    <ligand>
        <name>substrate</name>
    </ligand>
</feature>
<dbReference type="HAMAP" id="MF_00549">
    <property type="entry name" value="Methylglyoxal_synth"/>
    <property type="match status" value="1"/>
</dbReference>
<feature type="binding site" evidence="2">
    <location>
        <position position="107"/>
    </location>
    <ligand>
        <name>substrate</name>
    </ligand>
</feature>
<comment type="catalytic activity">
    <reaction evidence="2">
        <text>dihydroxyacetone phosphate = methylglyoxal + phosphate</text>
        <dbReference type="Rhea" id="RHEA:17937"/>
        <dbReference type="ChEBI" id="CHEBI:17158"/>
        <dbReference type="ChEBI" id="CHEBI:43474"/>
        <dbReference type="ChEBI" id="CHEBI:57642"/>
        <dbReference type="EC" id="4.2.3.3"/>
    </reaction>
</comment>
<dbReference type="InterPro" id="IPR004363">
    <property type="entry name" value="Methylgl_synth"/>
</dbReference>
<evidence type="ECO:0000313" key="6">
    <source>
        <dbReference type="Proteomes" id="UP000183253"/>
    </source>
</evidence>
<dbReference type="PROSITE" id="PS01335">
    <property type="entry name" value="METHYLGLYOXAL_SYNTH"/>
    <property type="match status" value="1"/>
</dbReference>
<dbReference type="GO" id="GO:0005829">
    <property type="term" value="C:cytosol"/>
    <property type="evidence" value="ECO:0007669"/>
    <property type="project" value="TreeGrafter"/>
</dbReference>
<dbReference type="SMART" id="SM00851">
    <property type="entry name" value="MGS"/>
    <property type="match status" value="1"/>
</dbReference>
<name>A0A1H3X8C1_9BACT</name>
<feature type="domain" description="MGS-like" evidence="4">
    <location>
        <begin position="1"/>
        <end position="162"/>
    </location>
</feature>
<evidence type="ECO:0000259" key="4">
    <source>
        <dbReference type="PROSITE" id="PS51855"/>
    </source>
</evidence>
<dbReference type="EC" id="4.2.3.3" evidence="2"/>
<dbReference type="SUPFAM" id="SSF52335">
    <property type="entry name" value="Methylglyoxal synthase-like"/>
    <property type="match status" value="1"/>
</dbReference>
<dbReference type="GO" id="GO:0019242">
    <property type="term" value="P:methylglyoxal biosynthetic process"/>
    <property type="evidence" value="ECO:0007669"/>
    <property type="project" value="UniProtKB-UniRule"/>
</dbReference>
<dbReference type="InterPro" id="IPR036914">
    <property type="entry name" value="MGS-like_dom_sf"/>
</dbReference>
<organism evidence="5 6">
    <name type="scientific">Alistipes timonensis JC136</name>
    <dbReference type="NCBI Taxonomy" id="1033731"/>
    <lineage>
        <taxon>Bacteria</taxon>
        <taxon>Pseudomonadati</taxon>
        <taxon>Bacteroidota</taxon>
        <taxon>Bacteroidia</taxon>
        <taxon>Bacteroidales</taxon>
        <taxon>Rikenellaceae</taxon>
        <taxon>Alistipes</taxon>
    </lineage>
</organism>
<reference evidence="5 6" key="1">
    <citation type="submission" date="2016-10" db="EMBL/GenBank/DDBJ databases">
        <authorList>
            <person name="de Groot N.N."/>
        </authorList>
    </citation>
    <scope>NUCLEOTIDE SEQUENCE [LARGE SCALE GENOMIC DNA]</scope>
    <source>
        <strain evidence="5 6">DSM 25383</strain>
    </source>
</reference>
<evidence type="ECO:0000256" key="1">
    <source>
        <dbReference type="ARBA" id="ARBA00006287"/>
    </source>
</evidence>
<sequence>MGKQTKVLALVAHDNMKRDLAEWVDWNSRKLSRHHLVCTGTTGKMVEQTLRDHKEEHEAEDEPKPELRITLLKSGPLGGDQQLGSLIADGKIHALIFFWDPMSAQPHDVDVKALLRLATLYNVPTAINRSSADCLISSPLFEDDEYKPVVKDYKAYVERVLK</sequence>
<dbReference type="AlphaFoldDB" id="A0A1H3X8C1"/>
<dbReference type="NCBIfam" id="TIGR00160">
    <property type="entry name" value="MGSA"/>
    <property type="match status" value="1"/>
</dbReference>
<gene>
    <name evidence="2" type="primary">mgsA</name>
    <name evidence="5" type="ORF">SAMN05444145_101140</name>
</gene>
<evidence type="ECO:0000256" key="2">
    <source>
        <dbReference type="HAMAP-Rule" id="MF_00549"/>
    </source>
</evidence>
<dbReference type="PIRSF" id="PIRSF006614">
    <property type="entry name" value="Methylglyox_syn"/>
    <property type="match status" value="1"/>
</dbReference>
<dbReference type="InterPro" id="IPR011607">
    <property type="entry name" value="MGS-like_dom"/>
</dbReference>
<dbReference type="InterPro" id="IPR018148">
    <property type="entry name" value="Methylglyoxal_synth_AS"/>
</dbReference>
<comment type="similarity">
    <text evidence="1 2">Belongs to the methylglyoxal synthase family.</text>
</comment>
<evidence type="ECO:0000256" key="3">
    <source>
        <dbReference type="PIRSR" id="PIRSR006614-1"/>
    </source>
</evidence>
<dbReference type="STRING" id="1033731.SAMN05444145_101140"/>
<dbReference type="PROSITE" id="PS51855">
    <property type="entry name" value="MGS"/>
    <property type="match status" value="1"/>
</dbReference>
<dbReference type="Gene3D" id="3.40.50.1380">
    <property type="entry name" value="Methylglyoxal synthase-like domain"/>
    <property type="match status" value="1"/>
</dbReference>
<feature type="active site" description="Proton donor/acceptor" evidence="2 3">
    <location>
        <position position="80"/>
    </location>
</feature>
<dbReference type="RefSeq" id="WP_020692613.1">
    <property type="nucleotide sequence ID" value="NZ_CAEG01000001.1"/>
</dbReference>
<dbReference type="Proteomes" id="UP000183253">
    <property type="component" value="Unassembled WGS sequence"/>
</dbReference>
<keyword evidence="6" id="KW-1185">Reference proteome</keyword>
<dbReference type="PANTHER" id="PTHR30492:SF0">
    <property type="entry name" value="METHYLGLYOXAL SYNTHASE"/>
    <property type="match status" value="1"/>
</dbReference>
<dbReference type="Pfam" id="PF02142">
    <property type="entry name" value="MGS"/>
    <property type="match status" value="1"/>
</dbReference>
<evidence type="ECO:0000313" key="5">
    <source>
        <dbReference type="EMBL" id="SDZ95609.1"/>
    </source>
</evidence>
<dbReference type="NCBIfam" id="NF003559">
    <property type="entry name" value="PRK05234.1"/>
    <property type="match status" value="1"/>
</dbReference>
<comment type="function">
    <text evidence="2">Catalyzes the formation of methylglyoxal from dihydroxyacetone phosphate.</text>
</comment>
<feature type="binding site" evidence="2">
    <location>
        <position position="13"/>
    </location>
    <ligand>
        <name>substrate</name>
    </ligand>
</feature>
<dbReference type="GO" id="GO:0008929">
    <property type="term" value="F:methylglyoxal synthase activity"/>
    <property type="evidence" value="ECO:0007669"/>
    <property type="project" value="UniProtKB-UniRule"/>
</dbReference>
<dbReference type="EMBL" id="FNRI01000001">
    <property type="protein sequence ID" value="SDZ95609.1"/>
    <property type="molecule type" value="Genomic_DNA"/>
</dbReference>
<proteinExistence type="inferred from homology"/>
<feature type="binding site" evidence="2">
    <location>
        <begin position="39"/>
        <end position="42"/>
    </location>
    <ligand>
        <name>substrate</name>
    </ligand>
</feature>
<accession>A0A1H3X8C1</accession>
<keyword evidence="2" id="KW-0456">Lyase</keyword>
<protein>
    <recommendedName>
        <fullName evidence="2">Methylglyoxal synthase</fullName>
        <shortName evidence="2">MGS</shortName>
        <ecNumber evidence="2">4.2.3.3</ecNumber>
    </recommendedName>
</protein>
<dbReference type="PANTHER" id="PTHR30492">
    <property type="entry name" value="METHYLGLYOXAL SYNTHASE"/>
    <property type="match status" value="1"/>
</dbReference>